<dbReference type="PANTHER" id="PTHR33993:SF2">
    <property type="entry name" value="VOC DOMAIN-CONTAINING PROTEIN"/>
    <property type="match status" value="1"/>
</dbReference>
<dbReference type="CDD" id="cd07247">
    <property type="entry name" value="SgaA_N_like"/>
    <property type="match status" value="1"/>
</dbReference>
<name>A0A3B1B3B9_9ZZZZ</name>
<dbReference type="EMBL" id="UOFS01000046">
    <property type="protein sequence ID" value="VAX00745.1"/>
    <property type="molecule type" value="Genomic_DNA"/>
</dbReference>
<dbReference type="AlphaFoldDB" id="A0A3B1B3B9"/>
<dbReference type="InterPro" id="IPR052164">
    <property type="entry name" value="Anthracycline_SecMetBiosynth"/>
</dbReference>
<dbReference type="Pfam" id="PF00903">
    <property type="entry name" value="Glyoxalase"/>
    <property type="match status" value="1"/>
</dbReference>
<dbReference type="PANTHER" id="PTHR33993">
    <property type="entry name" value="GLYOXALASE-RELATED"/>
    <property type="match status" value="1"/>
</dbReference>
<dbReference type="InterPro" id="IPR004360">
    <property type="entry name" value="Glyas_Fos-R_dOase_dom"/>
</dbReference>
<reference evidence="2" key="1">
    <citation type="submission" date="2018-06" db="EMBL/GenBank/DDBJ databases">
        <authorList>
            <person name="Zhirakovskaya E."/>
        </authorList>
    </citation>
    <scope>NUCLEOTIDE SEQUENCE</scope>
</reference>
<evidence type="ECO:0000259" key="1">
    <source>
        <dbReference type="Pfam" id="PF00903"/>
    </source>
</evidence>
<accession>A0A3B1B3B9</accession>
<gene>
    <name evidence="2" type="ORF">MNBD_GAMMA22-873</name>
</gene>
<dbReference type="SUPFAM" id="SSF54593">
    <property type="entry name" value="Glyoxalase/Bleomycin resistance protein/Dihydroxybiphenyl dioxygenase"/>
    <property type="match status" value="1"/>
</dbReference>
<protein>
    <recommendedName>
        <fullName evidence="1">Glyoxalase/fosfomycin resistance/dioxygenase domain-containing protein</fullName>
    </recommendedName>
</protein>
<proteinExistence type="predicted"/>
<dbReference type="Gene3D" id="3.10.180.10">
    <property type="entry name" value="2,3-Dihydroxybiphenyl 1,2-Dioxygenase, domain 1"/>
    <property type="match status" value="1"/>
</dbReference>
<evidence type="ECO:0000313" key="2">
    <source>
        <dbReference type="EMBL" id="VAX00745.1"/>
    </source>
</evidence>
<sequence>MENNTPNIAVWFEIPTTKFERALKFYHDILDVDIVEEEMGGLKLGLFPHDDKTAVSGAIIYGMDFKPSKEGSIVYLNGGDNLATALSKVEDAGGKVIVPKTHLGDEIGYIAHFIDTEGNRVGIHSMH</sequence>
<organism evidence="2">
    <name type="scientific">hydrothermal vent metagenome</name>
    <dbReference type="NCBI Taxonomy" id="652676"/>
    <lineage>
        <taxon>unclassified sequences</taxon>
        <taxon>metagenomes</taxon>
        <taxon>ecological metagenomes</taxon>
    </lineage>
</organism>
<dbReference type="InterPro" id="IPR029068">
    <property type="entry name" value="Glyas_Bleomycin-R_OHBP_Dase"/>
</dbReference>
<feature type="domain" description="Glyoxalase/fosfomycin resistance/dioxygenase" evidence="1">
    <location>
        <begin position="11"/>
        <end position="121"/>
    </location>
</feature>